<gene>
    <name evidence="2" type="ORF">RchiOBHm_Chr4g0404071</name>
</gene>
<dbReference type="Gramene" id="PRQ37569">
    <property type="protein sequence ID" value="PRQ37569"/>
    <property type="gene ID" value="RchiOBHm_Chr4g0404071"/>
</dbReference>
<keyword evidence="1" id="KW-0472">Membrane</keyword>
<feature type="transmembrane region" description="Helical" evidence="1">
    <location>
        <begin position="12"/>
        <end position="32"/>
    </location>
</feature>
<keyword evidence="1" id="KW-0812">Transmembrane</keyword>
<proteinExistence type="predicted"/>
<name>A0A2P6QTV9_ROSCH</name>
<reference evidence="2 3" key="1">
    <citation type="journal article" date="2018" name="Nat. Genet.">
        <title>The Rosa genome provides new insights in the design of modern roses.</title>
        <authorList>
            <person name="Bendahmane M."/>
        </authorList>
    </citation>
    <scope>NUCLEOTIDE SEQUENCE [LARGE SCALE GENOMIC DNA]</scope>
    <source>
        <strain evidence="3">cv. Old Blush</strain>
    </source>
</reference>
<evidence type="ECO:0000313" key="2">
    <source>
        <dbReference type="EMBL" id="PRQ37569.1"/>
    </source>
</evidence>
<dbReference type="EMBL" id="PDCK01000042">
    <property type="protein sequence ID" value="PRQ37569.1"/>
    <property type="molecule type" value="Genomic_DNA"/>
</dbReference>
<keyword evidence="1" id="KW-1133">Transmembrane helix</keyword>
<dbReference type="Proteomes" id="UP000238479">
    <property type="component" value="Chromosome 4"/>
</dbReference>
<evidence type="ECO:0000256" key="1">
    <source>
        <dbReference type="SAM" id="Phobius"/>
    </source>
</evidence>
<accession>A0A2P6QTV9</accession>
<sequence>MRVTEIELGLIRVQGFAAGFMDLVMALLIEALKHGMSMQRELSVTFRQVQNFQGCSYYHCYKSMFLGAAVYLFFPSCSVLDIKCSLVEPIFVSAAASKGHGTSYVDSLGFA</sequence>
<evidence type="ECO:0000313" key="3">
    <source>
        <dbReference type="Proteomes" id="UP000238479"/>
    </source>
</evidence>
<keyword evidence="3" id="KW-1185">Reference proteome</keyword>
<comment type="caution">
    <text evidence="2">The sequence shown here is derived from an EMBL/GenBank/DDBJ whole genome shotgun (WGS) entry which is preliminary data.</text>
</comment>
<organism evidence="2 3">
    <name type="scientific">Rosa chinensis</name>
    <name type="common">China rose</name>
    <dbReference type="NCBI Taxonomy" id="74649"/>
    <lineage>
        <taxon>Eukaryota</taxon>
        <taxon>Viridiplantae</taxon>
        <taxon>Streptophyta</taxon>
        <taxon>Embryophyta</taxon>
        <taxon>Tracheophyta</taxon>
        <taxon>Spermatophyta</taxon>
        <taxon>Magnoliopsida</taxon>
        <taxon>eudicotyledons</taxon>
        <taxon>Gunneridae</taxon>
        <taxon>Pentapetalae</taxon>
        <taxon>rosids</taxon>
        <taxon>fabids</taxon>
        <taxon>Rosales</taxon>
        <taxon>Rosaceae</taxon>
        <taxon>Rosoideae</taxon>
        <taxon>Rosoideae incertae sedis</taxon>
        <taxon>Rosa</taxon>
    </lineage>
</organism>
<dbReference type="AlphaFoldDB" id="A0A2P6QTV9"/>
<protein>
    <submittedName>
        <fullName evidence="2">Uncharacterized protein</fullName>
    </submittedName>
</protein>
<dbReference type="STRING" id="74649.A0A2P6QTV9"/>